<proteinExistence type="predicted"/>
<dbReference type="Proteomes" id="UP000550714">
    <property type="component" value="Unassembled WGS sequence"/>
</dbReference>
<name>A0A839S984_9PSEU</name>
<gene>
    <name evidence="1" type="ORF">FHS23_004604</name>
</gene>
<evidence type="ECO:0000313" key="2">
    <source>
        <dbReference type="Proteomes" id="UP000550714"/>
    </source>
</evidence>
<dbReference type="RefSeq" id="WP_183659461.1">
    <property type="nucleotide sequence ID" value="NZ_JACHWU010000011.1"/>
</dbReference>
<evidence type="ECO:0000313" key="1">
    <source>
        <dbReference type="EMBL" id="MBB3053550.1"/>
    </source>
</evidence>
<accession>A0A839S984</accession>
<sequence length="98" mass="10561">MSTVWVKTARTAIRSEEIISISEHQGSLSVTTTEQSGAFAHGEGELRHRRHSVCQIADLDIDDAVSYLAARIGQAAATGHGAIIKYHDGDLRTINTST</sequence>
<reference evidence="1 2" key="1">
    <citation type="submission" date="2020-08" db="EMBL/GenBank/DDBJ databases">
        <title>Genomic Encyclopedia of Type Strains, Phase III (KMG-III): the genomes of soil and plant-associated and newly described type strains.</title>
        <authorList>
            <person name="Whitman W."/>
        </authorList>
    </citation>
    <scope>NUCLEOTIDE SEQUENCE [LARGE SCALE GENOMIC DNA]</scope>
    <source>
        <strain evidence="1 2">CECT 8577</strain>
    </source>
</reference>
<dbReference type="AlphaFoldDB" id="A0A839S984"/>
<organism evidence="1 2">
    <name type="scientific">Prauserella isguenensis</name>
    <dbReference type="NCBI Taxonomy" id="1470180"/>
    <lineage>
        <taxon>Bacteria</taxon>
        <taxon>Bacillati</taxon>
        <taxon>Actinomycetota</taxon>
        <taxon>Actinomycetes</taxon>
        <taxon>Pseudonocardiales</taxon>
        <taxon>Pseudonocardiaceae</taxon>
        <taxon>Prauserella</taxon>
    </lineage>
</organism>
<protein>
    <submittedName>
        <fullName evidence="1">Uncharacterized protein</fullName>
    </submittedName>
</protein>
<comment type="caution">
    <text evidence="1">The sequence shown here is derived from an EMBL/GenBank/DDBJ whole genome shotgun (WGS) entry which is preliminary data.</text>
</comment>
<dbReference type="EMBL" id="JACHWU010000011">
    <property type="protein sequence ID" value="MBB3053550.1"/>
    <property type="molecule type" value="Genomic_DNA"/>
</dbReference>
<keyword evidence="2" id="KW-1185">Reference proteome</keyword>